<feature type="non-terminal residue" evidence="1">
    <location>
        <position position="81"/>
    </location>
</feature>
<accession>A0A391NYC8</accession>
<keyword evidence="2" id="KW-1185">Reference proteome</keyword>
<gene>
    <name evidence="1" type="ORF">KIPB_017296</name>
</gene>
<name>A0A391NYC8_9EUKA</name>
<dbReference type="EMBL" id="BDIP01011413">
    <property type="protein sequence ID" value="GCA65520.1"/>
    <property type="molecule type" value="Genomic_DNA"/>
</dbReference>
<comment type="caution">
    <text evidence="1">The sequence shown here is derived from an EMBL/GenBank/DDBJ whole genome shotgun (WGS) entry which is preliminary data.</text>
</comment>
<evidence type="ECO:0000313" key="1">
    <source>
        <dbReference type="EMBL" id="GCA65520.1"/>
    </source>
</evidence>
<dbReference type="Proteomes" id="UP000265618">
    <property type="component" value="Unassembled WGS sequence"/>
</dbReference>
<protein>
    <submittedName>
        <fullName evidence="1">Uncharacterized protein</fullName>
    </submittedName>
</protein>
<sequence length="81" mass="8405">VGSCVAAPVTTDALDRSDNANAAKSQIGSEVHLFSVLCGYGERQESGNTVGGSRRLWMAPEGGVSGLIYPMTPTLPYTTST</sequence>
<feature type="non-terminal residue" evidence="1">
    <location>
        <position position="1"/>
    </location>
</feature>
<organism evidence="1 2">
    <name type="scientific">Kipferlia bialata</name>
    <dbReference type="NCBI Taxonomy" id="797122"/>
    <lineage>
        <taxon>Eukaryota</taxon>
        <taxon>Metamonada</taxon>
        <taxon>Carpediemonas-like organisms</taxon>
        <taxon>Kipferlia</taxon>
    </lineage>
</organism>
<reference evidence="1 2" key="1">
    <citation type="journal article" date="2018" name="PLoS ONE">
        <title>The draft genome of Kipferlia bialata reveals reductive genome evolution in fornicate parasites.</title>
        <authorList>
            <person name="Tanifuji G."/>
            <person name="Takabayashi S."/>
            <person name="Kume K."/>
            <person name="Takagi M."/>
            <person name="Nakayama T."/>
            <person name="Kamikawa R."/>
            <person name="Inagaki Y."/>
            <person name="Hashimoto T."/>
        </authorList>
    </citation>
    <scope>NUCLEOTIDE SEQUENCE [LARGE SCALE GENOMIC DNA]</scope>
    <source>
        <strain evidence="1">NY0173</strain>
    </source>
</reference>
<evidence type="ECO:0000313" key="2">
    <source>
        <dbReference type="Proteomes" id="UP000265618"/>
    </source>
</evidence>
<proteinExistence type="predicted"/>
<dbReference type="AlphaFoldDB" id="A0A391NYC8"/>